<dbReference type="PANTHER" id="PTHR11610">
    <property type="entry name" value="LIPASE"/>
    <property type="match status" value="1"/>
</dbReference>
<evidence type="ECO:0000256" key="1">
    <source>
        <dbReference type="ARBA" id="ARBA00004613"/>
    </source>
</evidence>
<keyword evidence="8" id="KW-1185">Reference proteome</keyword>
<evidence type="ECO:0000256" key="3">
    <source>
        <dbReference type="ARBA" id="ARBA00022525"/>
    </source>
</evidence>
<evidence type="ECO:0000256" key="5">
    <source>
        <dbReference type="RuleBase" id="RU004262"/>
    </source>
</evidence>
<evidence type="ECO:0000256" key="2">
    <source>
        <dbReference type="ARBA" id="ARBA00010701"/>
    </source>
</evidence>
<protein>
    <recommendedName>
        <fullName evidence="6">Lipase domain-containing protein</fullName>
    </recommendedName>
</protein>
<keyword evidence="4" id="KW-1015">Disulfide bond</keyword>
<reference evidence="7 8" key="1">
    <citation type="submission" date="2018-04" db="EMBL/GenBank/DDBJ databases">
        <title>The genome of golden apple snail Pomacea canaliculata provides insight into stress tolerance and invasive adaptation.</title>
        <authorList>
            <person name="Liu C."/>
            <person name="Liu B."/>
            <person name="Ren Y."/>
            <person name="Zhang Y."/>
            <person name="Wang H."/>
            <person name="Li S."/>
            <person name="Jiang F."/>
            <person name="Yin L."/>
            <person name="Zhang G."/>
            <person name="Qian W."/>
            <person name="Fan W."/>
        </authorList>
    </citation>
    <scope>NUCLEOTIDE SEQUENCE [LARGE SCALE GENOMIC DNA]</scope>
    <source>
        <strain evidence="7">SZHN2017</strain>
        <tissue evidence="7">Muscle</tissue>
    </source>
</reference>
<comment type="subcellular location">
    <subcellularLocation>
        <location evidence="1">Secreted</location>
    </subcellularLocation>
</comment>
<dbReference type="GO" id="GO:0004806">
    <property type="term" value="F:triacylglycerol lipase activity"/>
    <property type="evidence" value="ECO:0007669"/>
    <property type="project" value="InterPro"/>
</dbReference>
<organism evidence="7 8">
    <name type="scientific">Pomacea canaliculata</name>
    <name type="common">Golden apple snail</name>
    <dbReference type="NCBI Taxonomy" id="400727"/>
    <lineage>
        <taxon>Eukaryota</taxon>
        <taxon>Metazoa</taxon>
        <taxon>Spiralia</taxon>
        <taxon>Lophotrochozoa</taxon>
        <taxon>Mollusca</taxon>
        <taxon>Gastropoda</taxon>
        <taxon>Caenogastropoda</taxon>
        <taxon>Architaenioglossa</taxon>
        <taxon>Ampullarioidea</taxon>
        <taxon>Ampullariidae</taxon>
        <taxon>Pomacea</taxon>
    </lineage>
</organism>
<dbReference type="AlphaFoldDB" id="A0A2T7NR49"/>
<comment type="similarity">
    <text evidence="2 5">Belongs to the AB hydrolase superfamily. Lipase family.</text>
</comment>
<dbReference type="PRINTS" id="PR00823">
    <property type="entry name" value="PANCLIPASE"/>
</dbReference>
<dbReference type="Gene3D" id="3.40.50.1820">
    <property type="entry name" value="alpha/beta hydrolase"/>
    <property type="match status" value="1"/>
</dbReference>
<accession>A0A2T7NR49</accession>
<evidence type="ECO:0000256" key="4">
    <source>
        <dbReference type="ARBA" id="ARBA00023157"/>
    </source>
</evidence>
<dbReference type="SUPFAM" id="SSF53474">
    <property type="entry name" value="alpha/beta-Hydrolases"/>
    <property type="match status" value="1"/>
</dbReference>
<dbReference type="InterPro" id="IPR002331">
    <property type="entry name" value="Lipase_panc"/>
</dbReference>
<dbReference type="GO" id="GO:0005615">
    <property type="term" value="C:extracellular space"/>
    <property type="evidence" value="ECO:0007669"/>
    <property type="project" value="TreeGrafter"/>
</dbReference>
<sequence>MKLRVHNRRLVSPGSSVCYGELGCFSNDAPFFSLQRPISLLPQSPDTINPKFTLYTRQSPTQGRQLKAGDKVGLLASTFSASRPSKFIVHGWLDNGILGTWMVVRIKAQLPHPNSSSDDE</sequence>
<name>A0A2T7NR49_POMCA</name>
<dbReference type="InterPro" id="IPR029058">
    <property type="entry name" value="AB_hydrolase_fold"/>
</dbReference>
<feature type="domain" description="Lipase" evidence="6">
    <location>
        <begin position="16"/>
        <end position="109"/>
    </location>
</feature>
<proteinExistence type="inferred from homology"/>
<dbReference type="InterPro" id="IPR000734">
    <property type="entry name" value="TAG_lipase"/>
</dbReference>
<dbReference type="Proteomes" id="UP000245119">
    <property type="component" value="Linkage Group LG10"/>
</dbReference>
<evidence type="ECO:0000259" key="6">
    <source>
        <dbReference type="Pfam" id="PF00151"/>
    </source>
</evidence>
<evidence type="ECO:0000313" key="7">
    <source>
        <dbReference type="EMBL" id="PVD23636.1"/>
    </source>
</evidence>
<dbReference type="EMBL" id="PZQS01000010">
    <property type="protein sequence ID" value="PVD23636.1"/>
    <property type="molecule type" value="Genomic_DNA"/>
</dbReference>
<dbReference type="OrthoDB" id="199913at2759"/>
<dbReference type="Pfam" id="PF00151">
    <property type="entry name" value="Lipase"/>
    <property type="match status" value="1"/>
</dbReference>
<dbReference type="GO" id="GO:0016042">
    <property type="term" value="P:lipid catabolic process"/>
    <property type="evidence" value="ECO:0007669"/>
    <property type="project" value="TreeGrafter"/>
</dbReference>
<evidence type="ECO:0000313" key="8">
    <source>
        <dbReference type="Proteomes" id="UP000245119"/>
    </source>
</evidence>
<dbReference type="InterPro" id="IPR013818">
    <property type="entry name" value="Lipase"/>
</dbReference>
<gene>
    <name evidence="7" type="ORF">C0Q70_16909</name>
</gene>
<dbReference type="STRING" id="400727.A0A2T7NR49"/>
<keyword evidence="3" id="KW-0964">Secreted</keyword>
<comment type="caution">
    <text evidence="7">The sequence shown here is derived from an EMBL/GenBank/DDBJ whole genome shotgun (WGS) entry which is preliminary data.</text>
</comment>